<organism evidence="8 9">
    <name type="scientific">Kitasatospora phosalacinea</name>
    <dbReference type="NCBI Taxonomy" id="2065"/>
    <lineage>
        <taxon>Bacteria</taxon>
        <taxon>Bacillati</taxon>
        <taxon>Actinomycetota</taxon>
        <taxon>Actinomycetes</taxon>
        <taxon>Kitasatosporales</taxon>
        <taxon>Streptomycetaceae</taxon>
        <taxon>Kitasatospora</taxon>
    </lineage>
</organism>
<dbReference type="GO" id="GO:0006352">
    <property type="term" value="P:DNA-templated transcription initiation"/>
    <property type="evidence" value="ECO:0007669"/>
    <property type="project" value="InterPro"/>
</dbReference>
<keyword evidence="2" id="KW-0805">Transcription regulation</keyword>
<comment type="similarity">
    <text evidence="1">Belongs to the sigma-70 factor family. ECF subfamily.</text>
</comment>
<name>A0A9W6Q9K1_9ACTN</name>
<dbReference type="RefSeq" id="WP_285736808.1">
    <property type="nucleotide sequence ID" value="NZ_BSSA01000010.1"/>
</dbReference>
<dbReference type="InterPro" id="IPR013249">
    <property type="entry name" value="RNA_pol_sigma70_r4_t2"/>
</dbReference>
<proteinExistence type="inferred from homology"/>
<reference evidence="8" key="1">
    <citation type="submission" date="2023-02" db="EMBL/GenBank/DDBJ databases">
        <title>Kitasatospora phosalacinea NBRC 14627.</title>
        <authorList>
            <person name="Ichikawa N."/>
            <person name="Sato H."/>
            <person name="Tonouchi N."/>
        </authorList>
    </citation>
    <scope>NUCLEOTIDE SEQUENCE</scope>
    <source>
        <strain evidence="8">NBRC 14627</strain>
    </source>
</reference>
<keyword evidence="3" id="KW-0731">Sigma factor</keyword>
<evidence type="ECO:0000256" key="3">
    <source>
        <dbReference type="ARBA" id="ARBA00023082"/>
    </source>
</evidence>
<feature type="domain" description="RNA polymerase sigma factor 70 region 4 type 2" evidence="7">
    <location>
        <begin position="118"/>
        <end position="170"/>
    </location>
</feature>
<protein>
    <recommendedName>
        <fullName evidence="7">RNA polymerase sigma factor 70 region 4 type 2 domain-containing protein</fullName>
    </recommendedName>
</protein>
<dbReference type="PANTHER" id="PTHR43133">
    <property type="entry name" value="RNA POLYMERASE ECF-TYPE SIGMA FACTO"/>
    <property type="match status" value="1"/>
</dbReference>
<dbReference type="Gene3D" id="1.10.10.10">
    <property type="entry name" value="Winged helix-like DNA-binding domain superfamily/Winged helix DNA-binding domain"/>
    <property type="match status" value="3"/>
</dbReference>
<evidence type="ECO:0000313" key="9">
    <source>
        <dbReference type="Proteomes" id="UP001165041"/>
    </source>
</evidence>
<keyword evidence="4" id="KW-0238">DNA-binding</keyword>
<evidence type="ECO:0000313" key="8">
    <source>
        <dbReference type="EMBL" id="GLW70993.1"/>
    </source>
</evidence>
<dbReference type="Pfam" id="PF08281">
    <property type="entry name" value="Sigma70_r4_2"/>
    <property type="match status" value="3"/>
</dbReference>
<dbReference type="PANTHER" id="PTHR43133:SF8">
    <property type="entry name" value="RNA POLYMERASE SIGMA FACTOR HI_1459-RELATED"/>
    <property type="match status" value="1"/>
</dbReference>
<evidence type="ECO:0000256" key="4">
    <source>
        <dbReference type="ARBA" id="ARBA00023125"/>
    </source>
</evidence>
<dbReference type="InterPro" id="IPR013324">
    <property type="entry name" value="RNA_pol_sigma_r3/r4-like"/>
</dbReference>
<evidence type="ECO:0000256" key="6">
    <source>
        <dbReference type="SAM" id="MobiDB-lite"/>
    </source>
</evidence>
<feature type="domain" description="RNA polymerase sigma factor 70 region 4 type 2" evidence="7">
    <location>
        <begin position="218"/>
        <end position="261"/>
    </location>
</feature>
<evidence type="ECO:0000259" key="7">
    <source>
        <dbReference type="Pfam" id="PF08281"/>
    </source>
</evidence>
<feature type="domain" description="RNA polymerase sigma factor 70 region 4 type 2" evidence="7">
    <location>
        <begin position="315"/>
        <end position="362"/>
    </location>
</feature>
<feature type="region of interest" description="Disordered" evidence="6">
    <location>
        <begin position="271"/>
        <end position="292"/>
    </location>
</feature>
<accession>A0A9W6Q9K1</accession>
<dbReference type="InterPro" id="IPR036388">
    <property type="entry name" value="WH-like_DNA-bd_sf"/>
</dbReference>
<dbReference type="InterPro" id="IPR039425">
    <property type="entry name" value="RNA_pol_sigma-70-like"/>
</dbReference>
<evidence type="ECO:0000256" key="1">
    <source>
        <dbReference type="ARBA" id="ARBA00010641"/>
    </source>
</evidence>
<dbReference type="SUPFAM" id="SSF88659">
    <property type="entry name" value="Sigma3 and sigma4 domains of RNA polymerase sigma factors"/>
    <property type="match status" value="3"/>
</dbReference>
<dbReference type="GO" id="GO:0016987">
    <property type="term" value="F:sigma factor activity"/>
    <property type="evidence" value="ECO:0007669"/>
    <property type="project" value="UniProtKB-KW"/>
</dbReference>
<keyword evidence="5" id="KW-0804">Transcription</keyword>
<evidence type="ECO:0000256" key="5">
    <source>
        <dbReference type="ARBA" id="ARBA00023163"/>
    </source>
</evidence>
<dbReference type="AlphaFoldDB" id="A0A9W6Q9K1"/>
<dbReference type="Proteomes" id="UP001165041">
    <property type="component" value="Unassembled WGS sequence"/>
</dbReference>
<evidence type="ECO:0000256" key="2">
    <source>
        <dbReference type="ARBA" id="ARBA00023015"/>
    </source>
</evidence>
<comment type="caution">
    <text evidence="8">The sequence shown here is derived from an EMBL/GenBank/DDBJ whole genome shotgun (WGS) entry which is preliminary data.</text>
</comment>
<gene>
    <name evidence="8" type="ORF">Kpho02_32920</name>
</gene>
<dbReference type="EMBL" id="BSSA01000010">
    <property type="protein sequence ID" value="GLW70993.1"/>
    <property type="molecule type" value="Genomic_DNA"/>
</dbReference>
<sequence>MDPDLGLVVGQRRDQLTFDAFCETHEQSWFATAQVWRLSEERARAVVDALRHWLWGEWQMLLREPEPMAEAWRVLKVEIARAVAAVEAGGHVCEPQERWFRTAAERMRLTVRAGQDDRRIYEAVLSLPERQQDVVVLQYVLDLPEQTVAAYLGSTTGTVRSTARRARDRLESKLAAAAPDAHGRTGESGHQWREIDAEAEAVRQDLRAGEDVSPVCAAILSLPESQQDVVVLRFLLGLSEQEVADHLGSTVAEVRSRDRRASGRLRRMLGITSPDAGRGMGRGMGKPEDQRHRAIRTAGEQARAMMRLGEGPRGIYRAILSLPERQQEVTVLCYLLGLPETVVAAYLGSTVSTVRSNARHARNGLKEKLGRGDA</sequence>
<dbReference type="CDD" id="cd06171">
    <property type="entry name" value="Sigma70_r4"/>
    <property type="match status" value="2"/>
</dbReference>
<dbReference type="GO" id="GO:0003677">
    <property type="term" value="F:DNA binding"/>
    <property type="evidence" value="ECO:0007669"/>
    <property type="project" value="UniProtKB-KW"/>
</dbReference>